<evidence type="ECO:0000313" key="2">
    <source>
        <dbReference type="EMBL" id="QNF30786.1"/>
    </source>
</evidence>
<proteinExistence type="predicted"/>
<protein>
    <submittedName>
        <fullName evidence="2">Glycosyltransferase</fullName>
    </submittedName>
</protein>
<dbReference type="PANTHER" id="PTHR12526">
    <property type="entry name" value="GLYCOSYLTRANSFERASE"/>
    <property type="match status" value="1"/>
</dbReference>
<evidence type="ECO:0000259" key="1">
    <source>
        <dbReference type="Pfam" id="PF00534"/>
    </source>
</evidence>
<dbReference type="SUPFAM" id="SSF53756">
    <property type="entry name" value="UDP-Glycosyltransferase/glycogen phosphorylase"/>
    <property type="match status" value="1"/>
</dbReference>
<dbReference type="Gene3D" id="3.40.50.2000">
    <property type="entry name" value="Glycogen Phosphorylase B"/>
    <property type="match status" value="2"/>
</dbReference>
<sequence length="389" mass="45453">MIINMNIGGTEKALLNMISEIPTDKYDITLLLLEKYGGFLNYIPSGVNVKYLTEYKNIKDLYNNAPNQNIKTYIRQNKFHKAIQLFFSYYLSKLLRNRSTFFNYILKDIQSDDINYDIAIAYAGPMDLISYFVLNKIKAKKKFQWVHFDVSKIAFNADYEYKMYKKFDKIFIVSQQAREKFIKLLPSLKDKTEVIQNIVSQRLIYKEMKSANGFLDNFKGIRILTIGRLTSEKGQDLAIKVLSRLIKNGYNIKWYCIGDGNSRKKYEQLINDYNLKNNFVLLGSDPNPYRYLDECDIYVQPSRHEGFCITLAEAKCLNKPIVTTNFSGAKEQIDHGRTGLIVDINENDIYNGVVKLIENTNLRIIFETNLKNDSKLSKRPLDRFYYYAK</sequence>
<accession>A0ABX6SBQ8</accession>
<organism evidence="2 3">
    <name type="scientific">Metabacillus elymi</name>
    <dbReference type="NCBI Taxonomy" id="2745198"/>
    <lineage>
        <taxon>Bacteria</taxon>
        <taxon>Bacillati</taxon>
        <taxon>Bacillota</taxon>
        <taxon>Bacilli</taxon>
        <taxon>Bacillales</taxon>
        <taxon>Bacillaceae</taxon>
        <taxon>Metabacillus</taxon>
    </lineage>
</organism>
<dbReference type="EMBL" id="CP055263">
    <property type="protein sequence ID" value="QNF30786.1"/>
    <property type="molecule type" value="Genomic_DNA"/>
</dbReference>
<dbReference type="Proteomes" id="UP000515490">
    <property type="component" value="Chromosome"/>
</dbReference>
<reference evidence="2 3" key="1">
    <citation type="submission" date="2020-06" db="EMBL/GenBank/DDBJ databases">
        <title>Metabacillus dokdonensis sp. nov., isolated from the rhizosphere of Elymus tsukushiensis, a plant native to the Dokdo Islands, Republic of Korea.</title>
        <authorList>
            <person name="Lee S.Y."/>
            <person name="Hwang Y.J."/>
            <person name="Son J.S."/>
            <person name="Ghim S.Y."/>
        </authorList>
    </citation>
    <scope>NUCLEOTIDE SEQUENCE [LARGE SCALE GENOMIC DNA]</scope>
    <source>
        <strain evidence="2 3">KUDC1714</strain>
    </source>
</reference>
<name>A0ABX6SBQ8_9BACI</name>
<keyword evidence="3" id="KW-1185">Reference proteome</keyword>
<evidence type="ECO:0000313" key="3">
    <source>
        <dbReference type="Proteomes" id="UP000515490"/>
    </source>
</evidence>
<gene>
    <name evidence="2" type="ORF">HUW50_00660</name>
</gene>
<dbReference type="InterPro" id="IPR001296">
    <property type="entry name" value="Glyco_trans_1"/>
</dbReference>
<dbReference type="Pfam" id="PF00534">
    <property type="entry name" value="Glycos_transf_1"/>
    <property type="match status" value="1"/>
</dbReference>
<dbReference type="PANTHER" id="PTHR12526:SF630">
    <property type="entry name" value="GLYCOSYLTRANSFERASE"/>
    <property type="match status" value="1"/>
</dbReference>
<feature type="domain" description="Glycosyl transferase family 1" evidence="1">
    <location>
        <begin position="221"/>
        <end position="369"/>
    </location>
</feature>
<dbReference type="CDD" id="cd03811">
    <property type="entry name" value="GT4_GT28_WabH-like"/>
    <property type="match status" value="1"/>
</dbReference>